<reference evidence="1 2" key="1">
    <citation type="submission" date="2019-05" db="EMBL/GenBank/DDBJ databases">
        <title>Another draft genome of Portunus trituberculatus and its Hox gene families provides insights of decapod evolution.</title>
        <authorList>
            <person name="Jeong J.-H."/>
            <person name="Song I."/>
            <person name="Kim S."/>
            <person name="Choi T."/>
            <person name="Kim D."/>
            <person name="Ryu S."/>
            <person name="Kim W."/>
        </authorList>
    </citation>
    <scope>NUCLEOTIDE SEQUENCE [LARGE SCALE GENOMIC DNA]</scope>
    <source>
        <tissue evidence="1">Muscle</tissue>
    </source>
</reference>
<dbReference type="EMBL" id="VSRR010051577">
    <property type="protein sequence ID" value="MPC79607.1"/>
    <property type="molecule type" value="Genomic_DNA"/>
</dbReference>
<evidence type="ECO:0000313" key="1">
    <source>
        <dbReference type="EMBL" id="MPC79607.1"/>
    </source>
</evidence>
<organism evidence="1 2">
    <name type="scientific">Portunus trituberculatus</name>
    <name type="common">Swimming crab</name>
    <name type="synonym">Neptunus trituberculatus</name>
    <dbReference type="NCBI Taxonomy" id="210409"/>
    <lineage>
        <taxon>Eukaryota</taxon>
        <taxon>Metazoa</taxon>
        <taxon>Ecdysozoa</taxon>
        <taxon>Arthropoda</taxon>
        <taxon>Crustacea</taxon>
        <taxon>Multicrustacea</taxon>
        <taxon>Malacostraca</taxon>
        <taxon>Eumalacostraca</taxon>
        <taxon>Eucarida</taxon>
        <taxon>Decapoda</taxon>
        <taxon>Pleocyemata</taxon>
        <taxon>Brachyura</taxon>
        <taxon>Eubrachyura</taxon>
        <taxon>Portunoidea</taxon>
        <taxon>Portunidae</taxon>
        <taxon>Portuninae</taxon>
        <taxon>Portunus</taxon>
    </lineage>
</organism>
<accession>A0A5B7IDK4</accession>
<dbReference type="Proteomes" id="UP000324222">
    <property type="component" value="Unassembled WGS sequence"/>
</dbReference>
<proteinExistence type="predicted"/>
<dbReference type="AlphaFoldDB" id="A0A5B7IDK4"/>
<comment type="caution">
    <text evidence="1">The sequence shown here is derived from an EMBL/GenBank/DDBJ whole genome shotgun (WGS) entry which is preliminary data.</text>
</comment>
<sequence>MVVYISIKSGCISVQSPTPPLRAPKPATGAPPQLTAATIGPKQTSLLPPLHCCGFLGISVYIPE</sequence>
<protein>
    <submittedName>
        <fullName evidence="1">Uncharacterized protein</fullName>
    </submittedName>
</protein>
<keyword evidence="2" id="KW-1185">Reference proteome</keyword>
<gene>
    <name evidence="1" type="ORF">E2C01_074143</name>
</gene>
<name>A0A5B7IDK4_PORTR</name>
<evidence type="ECO:0000313" key="2">
    <source>
        <dbReference type="Proteomes" id="UP000324222"/>
    </source>
</evidence>